<dbReference type="EMBL" id="NMUH01009559">
    <property type="protein sequence ID" value="MQM20184.1"/>
    <property type="molecule type" value="Genomic_DNA"/>
</dbReference>
<evidence type="ECO:0000313" key="1">
    <source>
        <dbReference type="EMBL" id="MQM20184.1"/>
    </source>
</evidence>
<proteinExistence type="predicted"/>
<protein>
    <submittedName>
        <fullName evidence="1">Uncharacterized protein</fullName>
    </submittedName>
</protein>
<evidence type="ECO:0000313" key="2">
    <source>
        <dbReference type="Proteomes" id="UP000652761"/>
    </source>
</evidence>
<dbReference type="Proteomes" id="UP000652761">
    <property type="component" value="Unassembled WGS sequence"/>
</dbReference>
<keyword evidence="2" id="KW-1185">Reference proteome</keyword>
<comment type="caution">
    <text evidence="1">The sequence shown here is derived from an EMBL/GenBank/DDBJ whole genome shotgun (WGS) entry which is preliminary data.</text>
</comment>
<accession>A0A843XKJ2</accession>
<organism evidence="1 2">
    <name type="scientific">Colocasia esculenta</name>
    <name type="common">Wild taro</name>
    <name type="synonym">Arum esculentum</name>
    <dbReference type="NCBI Taxonomy" id="4460"/>
    <lineage>
        <taxon>Eukaryota</taxon>
        <taxon>Viridiplantae</taxon>
        <taxon>Streptophyta</taxon>
        <taxon>Embryophyta</taxon>
        <taxon>Tracheophyta</taxon>
        <taxon>Spermatophyta</taxon>
        <taxon>Magnoliopsida</taxon>
        <taxon>Liliopsida</taxon>
        <taxon>Araceae</taxon>
        <taxon>Aroideae</taxon>
        <taxon>Colocasieae</taxon>
        <taxon>Colocasia</taxon>
    </lineage>
</organism>
<name>A0A843XKJ2_COLES</name>
<sequence length="71" mass="7881">MNRDGQPHRVLSDQRLLVKASVSLLGFGGRPLPTSWLYPKTQYTLRDQYDPNGLSVSLLPRDHAGLSSLCS</sequence>
<gene>
    <name evidence="1" type="ORF">Taro_053200</name>
</gene>
<reference evidence="1" key="1">
    <citation type="submission" date="2017-07" db="EMBL/GenBank/DDBJ databases">
        <title>Taro Niue Genome Assembly and Annotation.</title>
        <authorList>
            <person name="Atibalentja N."/>
            <person name="Keating K."/>
            <person name="Fields C.J."/>
        </authorList>
    </citation>
    <scope>NUCLEOTIDE SEQUENCE</scope>
    <source>
        <strain evidence="1">Niue_2</strain>
        <tissue evidence="1">Leaf</tissue>
    </source>
</reference>
<dbReference type="AlphaFoldDB" id="A0A843XKJ2"/>